<dbReference type="OrthoDB" id="5329176at2759"/>
<evidence type="ECO:0000256" key="1">
    <source>
        <dbReference type="ARBA" id="ARBA00004141"/>
    </source>
</evidence>
<proteinExistence type="inferred from homology"/>
<dbReference type="Pfam" id="PF20684">
    <property type="entry name" value="Fung_rhodopsin"/>
    <property type="match status" value="2"/>
</dbReference>
<dbReference type="Proteomes" id="UP000246991">
    <property type="component" value="Unassembled WGS sequence"/>
</dbReference>
<feature type="domain" description="Rhodopsin" evidence="7">
    <location>
        <begin position="44"/>
        <end position="148"/>
    </location>
</feature>
<sequence length="274" mass="30717">MRNSPPEEYPSWPAPNYVDPGTRGPMLIVVPAVLVVISSLIVALRLYTRFALIKSVGADDWLIGASTVSPKLILITCLASRLRRTASTRYGWGLHIWDNRPEWYPDSRLISWLCQLMFVVHSGVIKSSILLSYLRIAPNKGFRYSVYASCSPVYGYWDNSVKSKCVKNSIMLLTGSIINTCSDFLVAFLPAPMLMRVWLPFRQKIILVFLFGFAGLVCIAGIYRTITLHKTVFGTYDVTWYGALTLAWGAVETDIGIDTASVPAQRPLLHLYFP</sequence>
<evidence type="ECO:0000256" key="5">
    <source>
        <dbReference type="ARBA" id="ARBA00038359"/>
    </source>
</evidence>
<keyword evidence="2 6" id="KW-0812">Transmembrane</keyword>
<dbReference type="PANTHER" id="PTHR33048:SF129">
    <property type="entry name" value="INTEGRAL MEMBRANE PROTEIN-RELATED"/>
    <property type="match status" value="1"/>
</dbReference>
<comment type="caution">
    <text evidence="8">The sequence shown here is derived from an EMBL/GenBank/DDBJ whole genome shotgun (WGS) entry which is preliminary data.</text>
</comment>
<feature type="domain" description="Rhodopsin" evidence="7">
    <location>
        <begin position="149"/>
        <end position="270"/>
    </location>
</feature>
<reference evidence="8 9" key="1">
    <citation type="submission" date="2018-03" db="EMBL/GenBank/DDBJ databases">
        <title>Genomes of Pezizomycetes fungi and the evolution of truffles.</title>
        <authorList>
            <person name="Murat C."/>
            <person name="Payen T."/>
            <person name="Noel B."/>
            <person name="Kuo A."/>
            <person name="Martin F.M."/>
        </authorList>
    </citation>
    <scope>NUCLEOTIDE SEQUENCE [LARGE SCALE GENOMIC DNA]</scope>
    <source>
        <strain evidence="8">091103-1</strain>
    </source>
</reference>
<gene>
    <name evidence="8" type="ORF">C7212DRAFT_300074</name>
</gene>
<keyword evidence="4 6" id="KW-0472">Membrane</keyword>
<evidence type="ECO:0000313" key="8">
    <source>
        <dbReference type="EMBL" id="PWW73517.1"/>
    </source>
</evidence>
<dbReference type="InterPro" id="IPR052337">
    <property type="entry name" value="SAT4-like"/>
</dbReference>
<evidence type="ECO:0000256" key="3">
    <source>
        <dbReference type="ARBA" id="ARBA00022989"/>
    </source>
</evidence>
<dbReference type="EMBL" id="PYWC01000078">
    <property type="protein sequence ID" value="PWW73517.1"/>
    <property type="molecule type" value="Genomic_DNA"/>
</dbReference>
<feature type="transmembrane region" description="Helical" evidence="6">
    <location>
        <begin position="170"/>
        <end position="193"/>
    </location>
</feature>
<dbReference type="InterPro" id="IPR049326">
    <property type="entry name" value="Rhodopsin_dom_fungi"/>
</dbReference>
<feature type="transmembrane region" description="Helical" evidence="6">
    <location>
        <begin position="205"/>
        <end position="223"/>
    </location>
</feature>
<accession>A0A317SID4</accession>
<evidence type="ECO:0000259" key="7">
    <source>
        <dbReference type="Pfam" id="PF20684"/>
    </source>
</evidence>
<comment type="similarity">
    <text evidence="5">Belongs to the SAT4 family.</text>
</comment>
<feature type="transmembrane region" description="Helical" evidence="6">
    <location>
        <begin position="26"/>
        <end position="48"/>
    </location>
</feature>
<protein>
    <recommendedName>
        <fullName evidence="7">Rhodopsin domain-containing protein</fullName>
    </recommendedName>
</protein>
<feature type="non-terminal residue" evidence="8">
    <location>
        <position position="274"/>
    </location>
</feature>
<comment type="subcellular location">
    <subcellularLocation>
        <location evidence="1">Membrane</location>
        <topology evidence="1">Multi-pass membrane protein</topology>
    </subcellularLocation>
</comment>
<name>A0A317SID4_9PEZI</name>
<keyword evidence="3 6" id="KW-1133">Transmembrane helix</keyword>
<dbReference type="AlphaFoldDB" id="A0A317SID4"/>
<dbReference type="PANTHER" id="PTHR33048">
    <property type="entry name" value="PTH11-LIKE INTEGRAL MEMBRANE PROTEIN (AFU_ORTHOLOGUE AFUA_5G11245)"/>
    <property type="match status" value="1"/>
</dbReference>
<evidence type="ECO:0000256" key="4">
    <source>
        <dbReference type="ARBA" id="ARBA00023136"/>
    </source>
</evidence>
<dbReference type="GO" id="GO:0016020">
    <property type="term" value="C:membrane"/>
    <property type="evidence" value="ECO:0007669"/>
    <property type="project" value="UniProtKB-SubCell"/>
</dbReference>
<dbReference type="STRING" id="42249.A0A317SID4"/>
<keyword evidence="9" id="KW-1185">Reference proteome</keyword>
<evidence type="ECO:0000256" key="6">
    <source>
        <dbReference type="SAM" id="Phobius"/>
    </source>
</evidence>
<evidence type="ECO:0000256" key="2">
    <source>
        <dbReference type="ARBA" id="ARBA00022692"/>
    </source>
</evidence>
<evidence type="ECO:0000313" key="9">
    <source>
        <dbReference type="Proteomes" id="UP000246991"/>
    </source>
</evidence>
<organism evidence="8 9">
    <name type="scientific">Tuber magnatum</name>
    <name type="common">white Piedmont truffle</name>
    <dbReference type="NCBI Taxonomy" id="42249"/>
    <lineage>
        <taxon>Eukaryota</taxon>
        <taxon>Fungi</taxon>
        <taxon>Dikarya</taxon>
        <taxon>Ascomycota</taxon>
        <taxon>Pezizomycotina</taxon>
        <taxon>Pezizomycetes</taxon>
        <taxon>Pezizales</taxon>
        <taxon>Tuberaceae</taxon>
        <taxon>Tuber</taxon>
    </lineage>
</organism>